<keyword evidence="2" id="KW-1185">Reference proteome</keyword>
<dbReference type="Proteomes" id="UP000507470">
    <property type="component" value="Unassembled WGS sequence"/>
</dbReference>
<dbReference type="InterPro" id="IPR038765">
    <property type="entry name" value="Papain-like_cys_pep_sf"/>
</dbReference>
<dbReference type="SUPFAM" id="SSF54001">
    <property type="entry name" value="Cysteine proteinases"/>
    <property type="match status" value="1"/>
</dbReference>
<accession>A0A6J8ELQ8</accession>
<evidence type="ECO:0000313" key="1">
    <source>
        <dbReference type="EMBL" id="CAC5421529.1"/>
    </source>
</evidence>
<name>A0A6J8ELQ8_MYTCO</name>
<dbReference type="OrthoDB" id="10034833at2759"/>
<proteinExistence type="predicted"/>
<dbReference type="Gene3D" id="3.40.395.10">
    <property type="entry name" value="Adenoviral Proteinase, Chain A"/>
    <property type="match status" value="1"/>
</dbReference>
<dbReference type="EMBL" id="CACVKT020009356">
    <property type="protein sequence ID" value="CAC5421529.1"/>
    <property type="molecule type" value="Genomic_DNA"/>
</dbReference>
<reference evidence="1 2" key="1">
    <citation type="submission" date="2020-06" db="EMBL/GenBank/DDBJ databases">
        <authorList>
            <person name="Li R."/>
            <person name="Bekaert M."/>
        </authorList>
    </citation>
    <scope>NUCLEOTIDE SEQUENCE [LARGE SCALE GENOMIC DNA]</scope>
    <source>
        <strain evidence="2">wild</strain>
    </source>
</reference>
<sequence length="163" mass="18790">MNTSLLQCVIDCDPEMKKHLSGVYAADELPHIIWKPSNGFIANTDPIYSRGQHLIAFYFNENGVMECFDSYGNSPEQFSPYFQHIMGNYSRIKVNKKRPQSNATIGCGQYCLFYLMCRTRGYSMRQIVDFFNPDFHLNDQSLESKKKIPSILIVNAGNLFEHQ</sequence>
<gene>
    <name evidence="1" type="ORF">MCOR_53644</name>
</gene>
<dbReference type="AlphaFoldDB" id="A0A6J8ELQ8"/>
<protein>
    <submittedName>
        <fullName evidence="1">Uncharacterized protein</fullName>
    </submittedName>
</protein>
<organism evidence="1 2">
    <name type="scientific">Mytilus coruscus</name>
    <name type="common">Sea mussel</name>
    <dbReference type="NCBI Taxonomy" id="42192"/>
    <lineage>
        <taxon>Eukaryota</taxon>
        <taxon>Metazoa</taxon>
        <taxon>Spiralia</taxon>
        <taxon>Lophotrochozoa</taxon>
        <taxon>Mollusca</taxon>
        <taxon>Bivalvia</taxon>
        <taxon>Autobranchia</taxon>
        <taxon>Pteriomorphia</taxon>
        <taxon>Mytilida</taxon>
        <taxon>Mytiloidea</taxon>
        <taxon>Mytilidae</taxon>
        <taxon>Mytilinae</taxon>
        <taxon>Mytilus</taxon>
    </lineage>
</organism>
<evidence type="ECO:0000313" key="2">
    <source>
        <dbReference type="Proteomes" id="UP000507470"/>
    </source>
</evidence>